<keyword evidence="4 9" id="KW-0812">Transmembrane</keyword>
<feature type="transmembrane region" description="Helical" evidence="9">
    <location>
        <begin position="263"/>
        <end position="280"/>
    </location>
</feature>
<dbReference type="InterPro" id="IPR003594">
    <property type="entry name" value="HATPase_dom"/>
</dbReference>
<feature type="transmembrane region" description="Helical" evidence="9">
    <location>
        <begin position="119"/>
        <end position="140"/>
    </location>
</feature>
<dbReference type="SUPFAM" id="SSF55781">
    <property type="entry name" value="GAF domain-like"/>
    <property type="match status" value="1"/>
</dbReference>
<dbReference type="Pfam" id="PF02518">
    <property type="entry name" value="HATPase_c"/>
    <property type="match status" value="1"/>
</dbReference>
<keyword evidence="12" id="KW-1185">Reference proteome</keyword>
<feature type="transmembrane region" description="Helical" evidence="9">
    <location>
        <begin position="292"/>
        <end position="313"/>
    </location>
</feature>
<proteinExistence type="predicted"/>
<dbReference type="Gene3D" id="1.20.5.1930">
    <property type="match status" value="1"/>
</dbReference>
<reference evidence="11" key="2">
    <citation type="submission" date="2020-09" db="EMBL/GenBank/DDBJ databases">
        <authorList>
            <person name="Sun Q."/>
            <person name="Zhou Y."/>
        </authorList>
    </citation>
    <scope>NUCLEOTIDE SEQUENCE</scope>
    <source>
        <strain evidence="11">CGMCC 1.14988</strain>
    </source>
</reference>
<feature type="domain" description="Histidine kinase" evidence="10">
    <location>
        <begin position="482"/>
        <end position="670"/>
    </location>
</feature>
<evidence type="ECO:0000256" key="9">
    <source>
        <dbReference type="SAM" id="Phobius"/>
    </source>
</evidence>
<feature type="transmembrane region" description="Helical" evidence="9">
    <location>
        <begin position="160"/>
        <end position="180"/>
    </location>
</feature>
<evidence type="ECO:0000256" key="5">
    <source>
        <dbReference type="ARBA" id="ARBA00022777"/>
    </source>
</evidence>
<dbReference type="SMART" id="SM00387">
    <property type="entry name" value="HATPase_c"/>
    <property type="match status" value="1"/>
</dbReference>
<dbReference type="CDD" id="cd16917">
    <property type="entry name" value="HATPase_UhpB-NarQ-NarX-like"/>
    <property type="match status" value="1"/>
</dbReference>
<dbReference type="AlphaFoldDB" id="A0A8J3AAX2"/>
<organism evidence="11 12">
    <name type="scientific">Egicoccus halophilus</name>
    <dbReference type="NCBI Taxonomy" id="1670830"/>
    <lineage>
        <taxon>Bacteria</taxon>
        <taxon>Bacillati</taxon>
        <taxon>Actinomycetota</taxon>
        <taxon>Nitriliruptoria</taxon>
        <taxon>Egicoccales</taxon>
        <taxon>Egicoccaceae</taxon>
        <taxon>Egicoccus</taxon>
    </lineage>
</organism>
<dbReference type="InterPro" id="IPR050482">
    <property type="entry name" value="Sensor_HK_TwoCompSys"/>
</dbReference>
<evidence type="ECO:0000256" key="8">
    <source>
        <dbReference type="ARBA" id="ARBA00023136"/>
    </source>
</evidence>
<feature type="transmembrane region" description="Helical" evidence="9">
    <location>
        <begin position="88"/>
        <end position="107"/>
    </location>
</feature>
<dbReference type="RefSeq" id="WP_130651009.1">
    <property type="nucleotide sequence ID" value="NZ_BMHA01000002.1"/>
</dbReference>
<dbReference type="GO" id="GO:0000155">
    <property type="term" value="F:phosphorelay sensor kinase activity"/>
    <property type="evidence" value="ECO:0007669"/>
    <property type="project" value="InterPro"/>
</dbReference>
<dbReference type="PANTHER" id="PTHR24421:SF37">
    <property type="entry name" value="SENSOR HISTIDINE KINASE NARS"/>
    <property type="match status" value="1"/>
</dbReference>
<dbReference type="PANTHER" id="PTHR24421">
    <property type="entry name" value="NITRATE/NITRITE SENSOR PROTEIN NARX-RELATED"/>
    <property type="match status" value="1"/>
</dbReference>
<keyword evidence="5" id="KW-0418">Kinase</keyword>
<dbReference type="InterPro" id="IPR029016">
    <property type="entry name" value="GAF-like_dom_sf"/>
</dbReference>
<keyword evidence="6 9" id="KW-1133">Transmembrane helix</keyword>
<accession>A0A8J3AAX2</accession>
<dbReference type="PROSITE" id="PS50109">
    <property type="entry name" value="HIS_KIN"/>
    <property type="match status" value="1"/>
</dbReference>
<gene>
    <name evidence="11" type="ORF">GCM10011354_04630</name>
</gene>
<evidence type="ECO:0000256" key="4">
    <source>
        <dbReference type="ARBA" id="ARBA00022692"/>
    </source>
</evidence>
<reference evidence="11" key="1">
    <citation type="journal article" date="2014" name="Int. J. Syst. Evol. Microbiol.">
        <title>Complete genome sequence of Corynebacterium casei LMG S-19264T (=DSM 44701T), isolated from a smear-ripened cheese.</title>
        <authorList>
            <consortium name="US DOE Joint Genome Institute (JGI-PGF)"/>
            <person name="Walter F."/>
            <person name="Albersmeier A."/>
            <person name="Kalinowski J."/>
            <person name="Ruckert C."/>
        </authorList>
    </citation>
    <scope>NUCLEOTIDE SEQUENCE</scope>
    <source>
        <strain evidence="11">CGMCC 1.14988</strain>
    </source>
</reference>
<name>A0A8J3AAX2_9ACTN</name>
<dbReference type="Gene3D" id="3.30.565.10">
    <property type="entry name" value="Histidine kinase-like ATPase, C-terminal domain"/>
    <property type="match status" value="1"/>
</dbReference>
<feature type="transmembrane region" description="Helical" evidence="9">
    <location>
        <begin position="26"/>
        <end position="45"/>
    </location>
</feature>
<evidence type="ECO:0000313" key="12">
    <source>
        <dbReference type="Proteomes" id="UP000650511"/>
    </source>
</evidence>
<dbReference type="GO" id="GO:0005886">
    <property type="term" value="C:plasma membrane"/>
    <property type="evidence" value="ECO:0007669"/>
    <property type="project" value="UniProtKB-SubCell"/>
</dbReference>
<evidence type="ECO:0000259" key="10">
    <source>
        <dbReference type="PROSITE" id="PS50109"/>
    </source>
</evidence>
<keyword evidence="3" id="KW-0808">Transferase</keyword>
<evidence type="ECO:0000313" key="11">
    <source>
        <dbReference type="EMBL" id="GGI03558.1"/>
    </source>
</evidence>
<comment type="subcellular location">
    <subcellularLocation>
        <location evidence="1">Cell membrane</location>
        <topology evidence="1">Multi-pass membrane protein</topology>
    </subcellularLocation>
</comment>
<keyword evidence="2" id="KW-1003">Cell membrane</keyword>
<keyword evidence="7" id="KW-0902">Two-component regulatory system</keyword>
<feature type="transmembrane region" description="Helical" evidence="9">
    <location>
        <begin position="57"/>
        <end position="76"/>
    </location>
</feature>
<evidence type="ECO:0000256" key="2">
    <source>
        <dbReference type="ARBA" id="ARBA00022475"/>
    </source>
</evidence>
<evidence type="ECO:0000256" key="3">
    <source>
        <dbReference type="ARBA" id="ARBA00022679"/>
    </source>
</evidence>
<feature type="transmembrane region" description="Helical" evidence="9">
    <location>
        <begin position="200"/>
        <end position="222"/>
    </location>
</feature>
<dbReference type="Pfam" id="PF07730">
    <property type="entry name" value="HisKA_3"/>
    <property type="match status" value="1"/>
</dbReference>
<dbReference type="GO" id="GO:0046983">
    <property type="term" value="F:protein dimerization activity"/>
    <property type="evidence" value="ECO:0007669"/>
    <property type="project" value="InterPro"/>
</dbReference>
<feature type="transmembrane region" description="Helical" evidence="9">
    <location>
        <begin position="234"/>
        <end position="257"/>
    </location>
</feature>
<evidence type="ECO:0000256" key="7">
    <source>
        <dbReference type="ARBA" id="ARBA00023012"/>
    </source>
</evidence>
<comment type="caution">
    <text evidence="11">The sequence shown here is derived from an EMBL/GenBank/DDBJ whole genome shotgun (WGS) entry which is preliminary data.</text>
</comment>
<dbReference type="InterPro" id="IPR036890">
    <property type="entry name" value="HATPase_C_sf"/>
</dbReference>
<sequence length="680" mass="70679">MTTVDALGEPNLPSAPDASVRVLPDLLVVLAVTSAVLALALVVWLPDLGDGGMGRLAVGAVVSGLSGLALTGTVLLRRRPGHPMGRLLVAGGLVGTAVYVLMGYAAATATTPALPQPDVVLWATNWAWVPAQVLAVSLLLRFPDGTLPGPRWRWGERLAWSWGATTVVVTAALPGPLGASPLEHLDNPYGVAALAGHLEALLGPLFVCSPLLMGMVAAAGVVRWRRADGEGRQQLRWVLAALVTIALAAPFAALGGVPELAEAFAFLVLPAAIAVAVLRHRLWDLGLVVRRGLVYGLATVALTALYLAVSVAVDARVSPLLAAGLVAAVAVPVRTLAQRVVERVLYGDRGDPDAVVRRLAGQLHDPPRPLLEVVTTQLARSLRLPYVAIEHLDGSLAASAGNPTRVASRLPLSAEGRVLGHLVAHERALGEGLGPRDRRLLAEVAGHVGIALYSTRLAAELRRSAERVLAVRDEERARLQRDLHDGLGPTLGAIGLQVEAARNLVGRPEALDRLDRILTDVGAATEATVQEVRRLLHDLAPIPLEAQGFEAATTAAARAAARGLALDVVIDTGGRQLPPAVEVAAHRIVVEAVHNAARHAQATRCRVAVSLAQDVLVVTVRDDGRGLGDVPAGVGIAAMRGRASDLGGTFSVATAEGGGTRVEARLPARLAASGLPGHEA</sequence>
<dbReference type="Gene3D" id="3.30.450.40">
    <property type="match status" value="1"/>
</dbReference>
<dbReference type="InterPro" id="IPR005467">
    <property type="entry name" value="His_kinase_dom"/>
</dbReference>
<dbReference type="OrthoDB" id="3217947at2"/>
<dbReference type="SUPFAM" id="SSF55874">
    <property type="entry name" value="ATPase domain of HSP90 chaperone/DNA topoisomerase II/histidine kinase"/>
    <property type="match status" value="1"/>
</dbReference>
<evidence type="ECO:0000256" key="1">
    <source>
        <dbReference type="ARBA" id="ARBA00004651"/>
    </source>
</evidence>
<dbReference type="EMBL" id="BMHA01000002">
    <property type="protein sequence ID" value="GGI03558.1"/>
    <property type="molecule type" value="Genomic_DNA"/>
</dbReference>
<dbReference type="InterPro" id="IPR011712">
    <property type="entry name" value="Sig_transdc_His_kin_sub3_dim/P"/>
</dbReference>
<protein>
    <recommendedName>
        <fullName evidence="10">Histidine kinase domain-containing protein</fullName>
    </recommendedName>
</protein>
<evidence type="ECO:0000256" key="6">
    <source>
        <dbReference type="ARBA" id="ARBA00022989"/>
    </source>
</evidence>
<keyword evidence="8 9" id="KW-0472">Membrane</keyword>
<dbReference type="Proteomes" id="UP000650511">
    <property type="component" value="Unassembled WGS sequence"/>
</dbReference>